<dbReference type="Proteomes" id="UP001620645">
    <property type="component" value="Unassembled WGS sequence"/>
</dbReference>
<evidence type="ECO:0000256" key="1">
    <source>
        <dbReference type="SAM" id="MobiDB-lite"/>
    </source>
</evidence>
<feature type="signal peptide" evidence="2">
    <location>
        <begin position="1"/>
        <end position="22"/>
    </location>
</feature>
<dbReference type="AlphaFoldDB" id="A0ABD2K3G8"/>
<evidence type="ECO:0008006" key="5">
    <source>
        <dbReference type="Google" id="ProtNLM"/>
    </source>
</evidence>
<accession>A0ABD2K3G8</accession>
<keyword evidence="4" id="KW-1185">Reference proteome</keyword>
<feature type="region of interest" description="Disordered" evidence="1">
    <location>
        <begin position="75"/>
        <end position="141"/>
    </location>
</feature>
<organism evidence="3 4">
    <name type="scientific">Heterodera schachtii</name>
    <name type="common">Sugarbeet cyst nematode worm</name>
    <name type="synonym">Tylenchus schachtii</name>
    <dbReference type="NCBI Taxonomy" id="97005"/>
    <lineage>
        <taxon>Eukaryota</taxon>
        <taxon>Metazoa</taxon>
        <taxon>Ecdysozoa</taxon>
        <taxon>Nematoda</taxon>
        <taxon>Chromadorea</taxon>
        <taxon>Rhabditida</taxon>
        <taxon>Tylenchina</taxon>
        <taxon>Tylenchomorpha</taxon>
        <taxon>Tylenchoidea</taxon>
        <taxon>Heteroderidae</taxon>
        <taxon>Heteroderinae</taxon>
        <taxon>Heterodera</taxon>
    </lineage>
</organism>
<gene>
    <name evidence="3" type="ORF">niasHS_003889</name>
</gene>
<comment type="caution">
    <text evidence="3">The sequence shown here is derived from an EMBL/GenBank/DDBJ whole genome shotgun (WGS) entry which is preliminary data.</text>
</comment>
<reference evidence="3 4" key="1">
    <citation type="submission" date="2024-10" db="EMBL/GenBank/DDBJ databases">
        <authorList>
            <person name="Kim D."/>
        </authorList>
    </citation>
    <scope>NUCLEOTIDE SEQUENCE [LARGE SCALE GENOMIC DNA]</scope>
    <source>
        <strain evidence="3">Taebaek</strain>
    </source>
</reference>
<feature type="compositionally biased region" description="Basic and acidic residues" evidence="1">
    <location>
        <begin position="80"/>
        <end position="104"/>
    </location>
</feature>
<sequence length="141" mass="15516">MCPFCCSFVWLATHSLLIPLHSFTFIPSSCSSPSSVAVVLLEQCVSAQRRQNERVGKEGKWGGGDAQVEEIAARQRMHRVCPEGKSRKEKGIANVEQKKAREGAGENGKINGKRRHQQKKLTGNGIGIAKANTRKEMRTPS</sequence>
<protein>
    <recommendedName>
        <fullName evidence="5">Secreted protein</fullName>
    </recommendedName>
</protein>
<dbReference type="EMBL" id="JBICCN010000054">
    <property type="protein sequence ID" value="KAL3097441.1"/>
    <property type="molecule type" value="Genomic_DNA"/>
</dbReference>
<evidence type="ECO:0000313" key="3">
    <source>
        <dbReference type="EMBL" id="KAL3097441.1"/>
    </source>
</evidence>
<feature type="chain" id="PRO_5044748896" description="Secreted protein" evidence="2">
    <location>
        <begin position="23"/>
        <end position="141"/>
    </location>
</feature>
<evidence type="ECO:0000256" key="2">
    <source>
        <dbReference type="SAM" id="SignalP"/>
    </source>
</evidence>
<proteinExistence type="predicted"/>
<name>A0ABD2K3G8_HETSC</name>
<evidence type="ECO:0000313" key="4">
    <source>
        <dbReference type="Proteomes" id="UP001620645"/>
    </source>
</evidence>
<keyword evidence="2" id="KW-0732">Signal</keyword>